<reference evidence="3 4" key="1">
    <citation type="submission" date="2016-11" db="EMBL/GenBank/DDBJ databases">
        <authorList>
            <person name="Jaros S."/>
            <person name="Januszkiewicz K."/>
            <person name="Wedrychowicz H."/>
        </authorList>
    </citation>
    <scope>NUCLEOTIDE SEQUENCE [LARGE SCALE GENOMIC DNA]</scope>
    <source>
        <strain evidence="3 4">DSM 45408</strain>
    </source>
</reference>
<gene>
    <name evidence="3" type="ORF">SAMN05444351_0137</name>
</gene>
<dbReference type="PROSITE" id="PS00061">
    <property type="entry name" value="ADH_SHORT"/>
    <property type="match status" value="1"/>
</dbReference>
<dbReference type="PRINTS" id="PR00081">
    <property type="entry name" value="GDHRDH"/>
</dbReference>
<proteinExistence type="inferred from homology"/>
<dbReference type="InterPro" id="IPR002347">
    <property type="entry name" value="SDR_fam"/>
</dbReference>
<dbReference type="RefSeq" id="WP_073417880.1">
    <property type="nucleotide sequence ID" value="NZ_FQVX01000001.1"/>
</dbReference>
<dbReference type="Pfam" id="PF13561">
    <property type="entry name" value="adh_short_C2"/>
    <property type="match status" value="1"/>
</dbReference>
<dbReference type="STRING" id="1070870.SAMN05444351_0137"/>
<organism evidence="3 4">
    <name type="scientific">Geodermatophilus nigrescens</name>
    <dbReference type="NCBI Taxonomy" id="1070870"/>
    <lineage>
        <taxon>Bacteria</taxon>
        <taxon>Bacillati</taxon>
        <taxon>Actinomycetota</taxon>
        <taxon>Actinomycetes</taxon>
        <taxon>Geodermatophilales</taxon>
        <taxon>Geodermatophilaceae</taxon>
        <taxon>Geodermatophilus</taxon>
    </lineage>
</organism>
<comment type="similarity">
    <text evidence="1">Belongs to the short-chain dehydrogenases/reductases (SDR) family.</text>
</comment>
<keyword evidence="4" id="KW-1185">Reference proteome</keyword>
<dbReference type="FunFam" id="3.40.50.720:FF:000338">
    <property type="entry name" value="3-oxoacyl-ACP reductase FabG"/>
    <property type="match status" value="1"/>
</dbReference>
<evidence type="ECO:0000313" key="4">
    <source>
        <dbReference type="Proteomes" id="UP000184471"/>
    </source>
</evidence>
<name>A0A1M5CXS5_9ACTN</name>
<dbReference type="EMBL" id="FQVX01000001">
    <property type="protein sequence ID" value="SHF59464.1"/>
    <property type="molecule type" value="Genomic_DNA"/>
</dbReference>
<dbReference type="NCBIfam" id="NF006110">
    <property type="entry name" value="PRK08261.1"/>
    <property type="match status" value="1"/>
</dbReference>
<accession>A0A1M5CXS5</accession>
<evidence type="ECO:0000313" key="3">
    <source>
        <dbReference type="EMBL" id="SHF59464.1"/>
    </source>
</evidence>
<dbReference type="OrthoDB" id="9808187at2"/>
<dbReference type="InterPro" id="IPR020904">
    <property type="entry name" value="Sc_DH/Rdtase_CS"/>
</dbReference>
<dbReference type="GO" id="GO:0016616">
    <property type="term" value="F:oxidoreductase activity, acting on the CH-OH group of donors, NAD or NADP as acceptor"/>
    <property type="evidence" value="ECO:0007669"/>
    <property type="project" value="UniProtKB-ARBA"/>
</dbReference>
<dbReference type="PRINTS" id="PR00080">
    <property type="entry name" value="SDRFAMILY"/>
</dbReference>
<dbReference type="InterPro" id="IPR036291">
    <property type="entry name" value="NAD(P)-bd_dom_sf"/>
</dbReference>
<dbReference type="Proteomes" id="UP000184471">
    <property type="component" value="Unassembled WGS sequence"/>
</dbReference>
<protein>
    <submittedName>
        <fullName evidence="3">3-oxoacyl-[acyl-carrier protein] reductase</fullName>
    </submittedName>
</protein>
<evidence type="ECO:0000259" key="2">
    <source>
        <dbReference type="SMART" id="SM00822"/>
    </source>
</evidence>
<dbReference type="Gene3D" id="3.40.50.720">
    <property type="entry name" value="NAD(P)-binding Rossmann-like Domain"/>
    <property type="match status" value="2"/>
</dbReference>
<dbReference type="AlphaFoldDB" id="A0A1M5CXS5"/>
<dbReference type="SMART" id="SM00822">
    <property type="entry name" value="PKS_KR"/>
    <property type="match status" value="1"/>
</dbReference>
<dbReference type="InterPro" id="IPR057326">
    <property type="entry name" value="KR_dom"/>
</dbReference>
<sequence length="451" mass="45918">MSDWYTSFANSGVGSSLVQQLGLPRPAVLRRYEPGQPVLPGPAVVGSAGEGRLRETLTAVLRDAGVVVLPPSADGPERPAAVVLDATGVTGPAQLAAARDLLAPAVRRLRPTGRVLVLADPPADARSPAQAAARQALEGLVRSLAKELRAGSTANLVYVPEGAEASVASPVLFFLSGRSAYVDGQVLTVSPADVPGAGDDEGDDERPLAGKVAVVTGAARGIGAAIARVVARDGAHVVAVDVPAAGEALAAVANEVGGTAFQLDITAPDAAQRLVTHLRERHGGVDVVVHNAGITRDKLLVNMDAARWDAVMAVNLQAQLDLTQALLDADGVLRPGARVVAVSSQSGIAGNRGQTNYAASKAGVIGMVRAWAPAFAERGATINAVAPGFIVTEMTARMPFGTREVGARINSLQQGGLPVDVAETIAWLAQPGTAGVNGQVVRVCGQSMLGA</sequence>
<dbReference type="PANTHER" id="PTHR42760:SF78">
    <property type="entry name" value="3-OXOACYL-[ACYL-CARRIER-PROTEIN] REDUCTASE [NADH]"/>
    <property type="match status" value="1"/>
</dbReference>
<dbReference type="SUPFAM" id="SSF51735">
    <property type="entry name" value="NAD(P)-binding Rossmann-fold domains"/>
    <property type="match status" value="2"/>
</dbReference>
<dbReference type="PANTHER" id="PTHR42760">
    <property type="entry name" value="SHORT-CHAIN DEHYDROGENASES/REDUCTASES FAMILY MEMBER"/>
    <property type="match status" value="1"/>
</dbReference>
<feature type="domain" description="Ketoreductase" evidence="2">
    <location>
        <begin position="211"/>
        <end position="393"/>
    </location>
</feature>
<evidence type="ECO:0000256" key="1">
    <source>
        <dbReference type="ARBA" id="ARBA00006484"/>
    </source>
</evidence>